<dbReference type="Proteomes" id="UP001501410">
    <property type="component" value="Unassembled WGS sequence"/>
</dbReference>
<evidence type="ECO:0000256" key="3">
    <source>
        <dbReference type="ARBA" id="ARBA00023004"/>
    </source>
</evidence>
<evidence type="ECO:0000256" key="2">
    <source>
        <dbReference type="ARBA" id="ARBA00022723"/>
    </source>
</evidence>
<protein>
    <submittedName>
        <fullName evidence="7">Rieske (2Fe-2S) protein</fullName>
    </submittedName>
</protein>
<feature type="signal peptide" evidence="5">
    <location>
        <begin position="1"/>
        <end position="27"/>
    </location>
</feature>
<keyword evidence="5" id="KW-0732">Signal</keyword>
<evidence type="ECO:0000256" key="1">
    <source>
        <dbReference type="ARBA" id="ARBA00022714"/>
    </source>
</evidence>
<dbReference type="InterPro" id="IPR017941">
    <property type="entry name" value="Rieske_2Fe-2S"/>
</dbReference>
<dbReference type="PROSITE" id="PS51296">
    <property type="entry name" value="RIESKE"/>
    <property type="match status" value="1"/>
</dbReference>
<dbReference type="Gene3D" id="2.102.10.10">
    <property type="entry name" value="Rieske [2Fe-2S] iron-sulphur domain"/>
    <property type="match status" value="1"/>
</dbReference>
<organism evidence="7 8">
    <name type="scientific">Rurimicrobium arvi</name>
    <dbReference type="NCBI Taxonomy" id="2049916"/>
    <lineage>
        <taxon>Bacteria</taxon>
        <taxon>Pseudomonadati</taxon>
        <taxon>Bacteroidota</taxon>
        <taxon>Chitinophagia</taxon>
        <taxon>Chitinophagales</taxon>
        <taxon>Chitinophagaceae</taxon>
        <taxon>Rurimicrobium</taxon>
    </lineage>
</organism>
<feature type="chain" id="PRO_5047359101" evidence="5">
    <location>
        <begin position="28"/>
        <end position="143"/>
    </location>
</feature>
<evidence type="ECO:0000313" key="7">
    <source>
        <dbReference type="EMBL" id="GAA4448416.1"/>
    </source>
</evidence>
<reference evidence="8" key="1">
    <citation type="journal article" date="2019" name="Int. J. Syst. Evol. Microbiol.">
        <title>The Global Catalogue of Microorganisms (GCM) 10K type strain sequencing project: providing services to taxonomists for standard genome sequencing and annotation.</title>
        <authorList>
            <consortium name="The Broad Institute Genomics Platform"/>
            <consortium name="The Broad Institute Genome Sequencing Center for Infectious Disease"/>
            <person name="Wu L."/>
            <person name="Ma J."/>
        </authorList>
    </citation>
    <scope>NUCLEOTIDE SEQUENCE [LARGE SCALE GENOMIC DNA]</scope>
    <source>
        <strain evidence="8">JCM 31921</strain>
    </source>
</reference>
<dbReference type="CDD" id="cd03467">
    <property type="entry name" value="Rieske"/>
    <property type="match status" value="1"/>
</dbReference>
<evidence type="ECO:0000259" key="6">
    <source>
        <dbReference type="PROSITE" id="PS51296"/>
    </source>
</evidence>
<evidence type="ECO:0000256" key="5">
    <source>
        <dbReference type="SAM" id="SignalP"/>
    </source>
</evidence>
<keyword evidence="4" id="KW-0411">Iron-sulfur</keyword>
<feature type="domain" description="Rieske" evidence="6">
    <location>
        <begin position="49"/>
        <end position="141"/>
    </location>
</feature>
<keyword evidence="3" id="KW-0408">Iron</keyword>
<gene>
    <name evidence="7" type="ORF">GCM10023092_00950</name>
</gene>
<keyword evidence="2" id="KW-0479">Metal-binding</keyword>
<proteinExistence type="predicted"/>
<dbReference type="EMBL" id="BAABEZ010000001">
    <property type="protein sequence ID" value="GAA4448416.1"/>
    <property type="molecule type" value="Genomic_DNA"/>
</dbReference>
<keyword evidence="8" id="KW-1185">Reference proteome</keyword>
<accession>A0ABP8MF37</accession>
<dbReference type="InterPro" id="IPR036922">
    <property type="entry name" value="Rieske_2Fe-2S_sf"/>
</dbReference>
<evidence type="ECO:0000256" key="4">
    <source>
        <dbReference type="ARBA" id="ARBA00023014"/>
    </source>
</evidence>
<evidence type="ECO:0000313" key="8">
    <source>
        <dbReference type="Proteomes" id="UP001501410"/>
    </source>
</evidence>
<dbReference type="SUPFAM" id="SSF50022">
    <property type="entry name" value="ISP domain"/>
    <property type="match status" value="1"/>
</dbReference>
<dbReference type="Pfam" id="PF00355">
    <property type="entry name" value="Rieske"/>
    <property type="match status" value="1"/>
</dbReference>
<dbReference type="RefSeq" id="WP_344821579.1">
    <property type="nucleotide sequence ID" value="NZ_BAABEZ010000001.1"/>
</dbReference>
<comment type="caution">
    <text evidence="7">The sequence shown here is derived from an EMBL/GenBank/DDBJ whole genome shotgun (WGS) entry which is preliminary data.</text>
</comment>
<keyword evidence="1" id="KW-0001">2Fe-2S</keyword>
<sequence length="143" mass="15972">MHRRVFLRKSCQACLLTAAGIVLPQFAIPASAKKRKVFRAVCNEQKQVIIPAALFEDSTLQIVSVKDWTYDLAVHSKEDGSFDVFLLKCTHHDNELEITEDGFLCNRHGSRFDKTGAVTEGPAGKPLEQFPAVRSEDQIIITT</sequence>
<name>A0ABP8MF37_9BACT</name>